<dbReference type="STRING" id="41688.A0A2N3N4I0"/>
<name>A0A2N3N4I0_9PEZI</name>
<evidence type="ECO:0000313" key="2">
    <source>
        <dbReference type="Proteomes" id="UP000233524"/>
    </source>
</evidence>
<dbReference type="AlphaFoldDB" id="A0A2N3N4I0"/>
<evidence type="ECO:0000313" key="1">
    <source>
        <dbReference type="EMBL" id="PKS07341.1"/>
    </source>
</evidence>
<proteinExistence type="predicted"/>
<keyword evidence="2" id="KW-1185">Reference proteome</keyword>
<reference evidence="1 2" key="1">
    <citation type="journal article" date="2017" name="G3 (Bethesda)">
        <title>First Draft Genome Sequence of the Pathogenic Fungus Lomentospora prolificans (Formerly Scedosporium prolificans).</title>
        <authorList>
            <person name="Luo R."/>
            <person name="Zimin A."/>
            <person name="Workman R."/>
            <person name="Fan Y."/>
            <person name="Pertea G."/>
            <person name="Grossman N."/>
            <person name="Wear M.P."/>
            <person name="Jia B."/>
            <person name="Miller H."/>
            <person name="Casadevall A."/>
            <person name="Timp W."/>
            <person name="Zhang S.X."/>
            <person name="Salzberg S.L."/>
        </authorList>
    </citation>
    <scope>NUCLEOTIDE SEQUENCE [LARGE SCALE GENOMIC DNA]</scope>
    <source>
        <strain evidence="1 2">JHH-5317</strain>
    </source>
</reference>
<dbReference type="InParanoid" id="A0A2N3N4I0"/>
<dbReference type="OrthoDB" id="6499973at2759"/>
<accession>A0A2N3N4I0</accession>
<dbReference type="Proteomes" id="UP000233524">
    <property type="component" value="Unassembled WGS sequence"/>
</dbReference>
<sequence>MKPNRRCLIIMTFCETKNALGSQGTSTPANIVADRFWNEIIEDYPDQKAVVAGLDVPNGNEDFSPVGRAFIASVAAHGKPNVTEPHIRAKYHLLRNTKCLIVDDRSLDTLLTLPKEPPLTAPEDELDAFNVAGGNRVWLWVLDRETMQARENGKPLPKLPYQAADEEPYPPWARMYVSFVAEKWFERPELPEYLIEDTTEWKTVRYWHADPVSWQNEYRKSRLEN</sequence>
<gene>
    <name evidence="1" type="ORF">jhhlp_005943</name>
</gene>
<protein>
    <submittedName>
        <fullName evidence="1">Uncharacterized protein</fullName>
    </submittedName>
</protein>
<comment type="caution">
    <text evidence="1">The sequence shown here is derived from an EMBL/GenBank/DDBJ whole genome shotgun (WGS) entry which is preliminary data.</text>
</comment>
<organism evidence="1 2">
    <name type="scientific">Lomentospora prolificans</name>
    <dbReference type="NCBI Taxonomy" id="41688"/>
    <lineage>
        <taxon>Eukaryota</taxon>
        <taxon>Fungi</taxon>
        <taxon>Dikarya</taxon>
        <taxon>Ascomycota</taxon>
        <taxon>Pezizomycotina</taxon>
        <taxon>Sordariomycetes</taxon>
        <taxon>Hypocreomycetidae</taxon>
        <taxon>Microascales</taxon>
        <taxon>Microascaceae</taxon>
        <taxon>Lomentospora</taxon>
    </lineage>
</organism>
<dbReference type="VEuPathDB" id="FungiDB:jhhlp_005943"/>
<dbReference type="EMBL" id="NLAX01000701">
    <property type="protein sequence ID" value="PKS07341.1"/>
    <property type="molecule type" value="Genomic_DNA"/>
</dbReference>